<gene>
    <name evidence="3" type="ORF">EZV62_007770</name>
</gene>
<dbReference type="EMBL" id="VAHF01000003">
    <property type="protein sequence ID" value="TXG66495.1"/>
    <property type="molecule type" value="Genomic_DNA"/>
</dbReference>
<keyword evidence="4" id="KW-1185">Reference proteome</keyword>
<dbReference type="Pfam" id="PF14111">
    <property type="entry name" value="DUF4283"/>
    <property type="match status" value="1"/>
</dbReference>
<name>A0A5C7IB82_9ROSI</name>
<evidence type="ECO:0000313" key="3">
    <source>
        <dbReference type="EMBL" id="TXG66495.1"/>
    </source>
</evidence>
<proteinExistence type="predicted"/>
<feature type="region of interest" description="Disordered" evidence="1">
    <location>
        <begin position="323"/>
        <end position="359"/>
    </location>
</feature>
<evidence type="ECO:0000259" key="2">
    <source>
        <dbReference type="Pfam" id="PF14111"/>
    </source>
</evidence>
<feature type="compositionally biased region" description="Basic residues" evidence="1">
    <location>
        <begin position="348"/>
        <end position="359"/>
    </location>
</feature>
<protein>
    <recommendedName>
        <fullName evidence="2">DUF4283 domain-containing protein</fullName>
    </recommendedName>
</protein>
<evidence type="ECO:0000313" key="4">
    <source>
        <dbReference type="Proteomes" id="UP000323000"/>
    </source>
</evidence>
<dbReference type="PANTHER" id="PTHR31286">
    <property type="entry name" value="GLYCINE-RICH CELL WALL STRUCTURAL PROTEIN 1.8-LIKE"/>
    <property type="match status" value="1"/>
</dbReference>
<comment type="caution">
    <text evidence="3">The sequence shown here is derived from an EMBL/GenBank/DDBJ whole genome shotgun (WGS) entry which is preliminary data.</text>
</comment>
<reference evidence="4" key="1">
    <citation type="journal article" date="2019" name="Gigascience">
        <title>De novo genome assembly of the endangered Acer yangbiense, a plant species with extremely small populations endemic to Yunnan Province, China.</title>
        <authorList>
            <person name="Yang J."/>
            <person name="Wariss H.M."/>
            <person name="Tao L."/>
            <person name="Zhang R."/>
            <person name="Yun Q."/>
            <person name="Hollingsworth P."/>
            <person name="Dao Z."/>
            <person name="Luo G."/>
            <person name="Guo H."/>
            <person name="Ma Y."/>
            <person name="Sun W."/>
        </authorList>
    </citation>
    <scope>NUCLEOTIDE SEQUENCE [LARGE SCALE GENOMIC DNA]</scope>
    <source>
        <strain evidence="4">cv. Malutang</strain>
    </source>
</reference>
<dbReference type="InterPro" id="IPR025558">
    <property type="entry name" value="DUF4283"/>
</dbReference>
<accession>A0A5C7IB82</accession>
<evidence type="ECO:0000256" key="1">
    <source>
        <dbReference type="SAM" id="MobiDB-lite"/>
    </source>
</evidence>
<dbReference type="AlphaFoldDB" id="A0A5C7IB82"/>
<dbReference type="PANTHER" id="PTHR31286:SF167">
    <property type="entry name" value="OS09G0268800 PROTEIN"/>
    <property type="match status" value="1"/>
</dbReference>
<dbReference type="InterPro" id="IPR040256">
    <property type="entry name" value="At4g02000-like"/>
</dbReference>
<dbReference type="Proteomes" id="UP000323000">
    <property type="component" value="Chromosome 3"/>
</dbReference>
<organism evidence="3 4">
    <name type="scientific">Acer yangbiense</name>
    <dbReference type="NCBI Taxonomy" id="1000413"/>
    <lineage>
        <taxon>Eukaryota</taxon>
        <taxon>Viridiplantae</taxon>
        <taxon>Streptophyta</taxon>
        <taxon>Embryophyta</taxon>
        <taxon>Tracheophyta</taxon>
        <taxon>Spermatophyta</taxon>
        <taxon>Magnoliopsida</taxon>
        <taxon>eudicotyledons</taxon>
        <taxon>Gunneridae</taxon>
        <taxon>Pentapetalae</taxon>
        <taxon>rosids</taxon>
        <taxon>malvids</taxon>
        <taxon>Sapindales</taxon>
        <taxon>Sapindaceae</taxon>
        <taxon>Hippocastanoideae</taxon>
        <taxon>Acereae</taxon>
        <taxon>Acer</taxon>
    </lineage>
</organism>
<sequence>MSSNLVGKILAKKQVTGEAFKAVISKIWQIRKELEVEWISRNTFAFHFSCRDDKDRVLKRGPWSFDDGFLVLEEPEGKGDISKMKFNRADFWVQIQNVPLMCMTVEIGRFLGDIIGKVKDVDGGGSGVCMGKFLWVRVELDIDKPLRRCLCIDNLGDEEETVTPLQYERLPDFCFQCGLLARKAAQWGRIGDQRYDHGNWRRQPFSKIGQDDELWQSVVIGGDGRAGAGKASFGSQPYKWGIDSNGNGEELPIDKVGFVFKCRRESKEIRGENRASLAKFNVDPGLRDGSLDGLGLGGNKVDQGSMNLEDACVKLSPKSNEKCLARSESPTQATVNKDQVLSPAAGNWKRRVRNSKHDE</sequence>
<feature type="domain" description="DUF4283" evidence="2">
    <location>
        <begin position="5"/>
        <end position="73"/>
    </location>
</feature>
<feature type="compositionally biased region" description="Polar residues" evidence="1">
    <location>
        <begin position="328"/>
        <end position="339"/>
    </location>
</feature>
<dbReference type="OrthoDB" id="1164717at2759"/>